<dbReference type="PANTHER" id="PTHR22792:SF132">
    <property type="entry name" value="LA-RELATED PROTEIN 1"/>
    <property type="match status" value="1"/>
</dbReference>
<evidence type="ECO:0000313" key="6">
    <source>
        <dbReference type="Proteomes" id="UP001085076"/>
    </source>
</evidence>
<feature type="region of interest" description="Disordered" evidence="3">
    <location>
        <begin position="484"/>
        <end position="505"/>
    </location>
</feature>
<dbReference type="SMART" id="SM00715">
    <property type="entry name" value="LA"/>
    <property type="match status" value="1"/>
</dbReference>
<feature type="compositionally biased region" description="Low complexity" evidence="3">
    <location>
        <begin position="63"/>
        <end position="74"/>
    </location>
</feature>
<dbReference type="GO" id="GO:0003723">
    <property type="term" value="F:RNA binding"/>
    <property type="evidence" value="ECO:0007669"/>
    <property type="project" value="UniProtKB-UniRule"/>
</dbReference>
<dbReference type="OrthoDB" id="340227at2759"/>
<feature type="region of interest" description="Disordered" evidence="3">
    <location>
        <begin position="106"/>
        <end position="306"/>
    </location>
</feature>
<proteinExistence type="predicted"/>
<dbReference type="AlphaFoldDB" id="A0A9D5C0E1"/>
<organism evidence="5 6">
    <name type="scientific">Dioscorea zingiberensis</name>
    <dbReference type="NCBI Taxonomy" id="325984"/>
    <lineage>
        <taxon>Eukaryota</taxon>
        <taxon>Viridiplantae</taxon>
        <taxon>Streptophyta</taxon>
        <taxon>Embryophyta</taxon>
        <taxon>Tracheophyta</taxon>
        <taxon>Spermatophyta</taxon>
        <taxon>Magnoliopsida</taxon>
        <taxon>Liliopsida</taxon>
        <taxon>Dioscoreales</taxon>
        <taxon>Dioscoreaceae</taxon>
        <taxon>Dioscorea</taxon>
    </lineage>
</organism>
<protein>
    <recommendedName>
        <fullName evidence="4">HTH La-type RNA-binding domain-containing protein</fullName>
    </recommendedName>
</protein>
<dbReference type="EMBL" id="JAGGNH010000009">
    <property type="protein sequence ID" value="KAJ0964060.1"/>
    <property type="molecule type" value="Genomic_DNA"/>
</dbReference>
<dbReference type="InterPro" id="IPR036388">
    <property type="entry name" value="WH-like_DNA-bd_sf"/>
</dbReference>
<feature type="compositionally biased region" description="Low complexity" evidence="3">
    <location>
        <begin position="145"/>
        <end position="154"/>
    </location>
</feature>
<gene>
    <name evidence="5" type="ORF">J5N97_029182</name>
</gene>
<keyword evidence="1 2" id="KW-0694">RNA-binding</keyword>
<evidence type="ECO:0000313" key="5">
    <source>
        <dbReference type="EMBL" id="KAJ0964060.1"/>
    </source>
</evidence>
<feature type="compositionally biased region" description="Low complexity" evidence="3">
    <location>
        <begin position="1"/>
        <end position="29"/>
    </location>
</feature>
<keyword evidence="6" id="KW-1185">Reference proteome</keyword>
<dbReference type="Gene3D" id="1.10.10.10">
    <property type="entry name" value="Winged helix-like DNA-binding domain superfamily/Winged helix DNA-binding domain"/>
    <property type="match status" value="1"/>
</dbReference>
<feature type="compositionally biased region" description="Basic residues" evidence="3">
    <location>
        <begin position="238"/>
        <end position="250"/>
    </location>
</feature>
<dbReference type="InterPro" id="IPR006630">
    <property type="entry name" value="La_HTH"/>
</dbReference>
<evidence type="ECO:0000256" key="2">
    <source>
        <dbReference type="PROSITE-ProRule" id="PRU00332"/>
    </source>
</evidence>
<dbReference type="InterPro" id="IPR045180">
    <property type="entry name" value="La_dom_prot"/>
</dbReference>
<dbReference type="Pfam" id="PF05383">
    <property type="entry name" value="La"/>
    <property type="match status" value="1"/>
</dbReference>
<dbReference type="CDD" id="cd07323">
    <property type="entry name" value="LAM"/>
    <property type="match status" value="1"/>
</dbReference>
<evidence type="ECO:0000259" key="4">
    <source>
        <dbReference type="PROSITE" id="PS50961"/>
    </source>
</evidence>
<reference evidence="5" key="1">
    <citation type="submission" date="2021-03" db="EMBL/GenBank/DDBJ databases">
        <authorList>
            <person name="Li Z."/>
            <person name="Yang C."/>
        </authorList>
    </citation>
    <scope>NUCLEOTIDE SEQUENCE</scope>
    <source>
        <strain evidence="5">Dzin_1.0</strain>
        <tissue evidence="5">Leaf</tissue>
    </source>
</reference>
<dbReference type="PANTHER" id="PTHR22792">
    <property type="entry name" value="LUPUS LA PROTEIN-RELATED"/>
    <property type="match status" value="1"/>
</dbReference>
<dbReference type="GO" id="GO:0005737">
    <property type="term" value="C:cytoplasm"/>
    <property type="evidence" value="ECO:0007669"/>
    <property type="project" value="UniProtKB-ARBA"/>
</dbReference>
<dbReference type="Proteomes" id="UP001085076">
    <property type="component" value="Miscellaneous, Linkage group lg09"/>
</dbReference>
<dbReference type="SUPFAM" id="SSF46785">
    <property type="entry name" value="Winged helix' DNA-binding domain"/>
    <property type="match status" value="1"/>
</dbReference>
<reference evidence="5" key="2">
    <citation type="journal article" date="2022" name="Hortic Res">
        <title>The genome of Dioscorea zingiberensis sheds light on the biosynthesis, origin and evolution of the medicinally important diosgenin saponins.</title>
        <authorList>
            <person name="Li Y."/>
            <person name="Tan C."/>
            <person name="Li Z."/>
            <person name="Guo J."/>
            <person name="Li S."/>
            <person name="Chen X."/>
            <person name="Wang C."/>
            <person name="Dai X."/>
            <person name="Yang H."/>
            <person name="Song W."/>
            <person name="Hou L."/>
            <person name="Xu J."/>
            <person name="Tong Z."/>
            <person name="Xu A."/>
            <person name="Yuan X."/>
            <person name="Wang W."/>
            <person name="Yang Q."/>
            <person name="Chen L."/>
            <person name="Sun Z."/>
            <person name="Wang K."/>
            <person name="Pan B."/>
            <person name="Chen J."/>
            <person name="Bao Y."/>
            <person name="Liu F."/>
            <person name="Qi X."/>
            <person name="Gang D.R."/>
            <person name="Wen J."/>
            <person name="Li J."/>
        </authorList>
    </citation>
    <scope>NUCLEOTIDE SEQUENCE</scope>
    <source>
        <strain evidence="5">Dzin_1.0</strain>
    </source>
</reference>
<evidence type="ECO:0000256" key="1">
    <source>
        <dbReference type="ARBA" id="ARBA00022884"/>
    </source>
</evidence>
<dbReference type="InterPro" id="IPR036390">
    <property type="entry name" value="WH_DNA-bd_sf"/>
</dbReference>
<evidence type="ECO:0000256" key="3">
    <source>
        <dbReference type="SAM" id="MobiDB-lite"/>
    </source>
</evidence>
<feature type="compositionally biased region" description="Gly residues" evidence="3">
    <location>
        <begin position="166"/>
        <end position="175"/>
    </location>
</feature>
<feature type="compositionally biased region" description="Low complexity" evidence="3">
    <location>
        <begin position="109"/>
        <end position="129"/>
    </location>
</feature>
<sequence length="505" mass="53949">MAADASAAADPSNSANSSRASARSGSPWSHVVRGEPDPAPAPSSPSAPLSSTELQSVETLPMDGVDADASAAVGKGKKPAWNKPSNGLVEVGPVMGAVSWPALGEATRASAKSLSSDSLKALSDGSASDPPAHVAVPSPPKPSLSNQSSNQTQNHGTPARQKSMKRGGGSSGSGGHALANGGLEPLSPPPVLAEMPQGVMDKQAGPKSSPKDLPNKNNNHNWDHGPRGTGFTPLPHNDHHRGYHGNHRRGGNGGNGPQQGGGYLNRRDHERGGYDWNPPRGLGGRDGTMQQLPPQRGAPRAFMRPPPPPVPVTVQYMHAQPLRPYVSHIRLPEMHPIYVPARPPPEAIRNMPLVAPVVPPMLFYPQIDSRAMLLKQIEFYFSTDNLCKDIYLRRQMDDQGWVPVSVIAGFNKVKQLTNDEQFILDTIRVSSLLEVQGDKIRKRNDWMIWLLPSHQFKTAAGPSSPETANYDSLAAQMQTVGLEESNTTRVTTHTEAALGRSTNGN</sequence>
<feature type="compositionally biased region" description="Gly residues" evidence="3">
    <location>
        <begin position="251"/>
        <end position="263"/>
    </location>
</feature>
<comment type="caution">
    <text evidence="5">The sequence shown here is derived from an EMBL/GenBank/DDBJ whole genome shotgun (WGS) entry which is preliminary data.</text>
</comment>
<accession>A0A9D5C0E1</accession>
<feature type="region of interest" description="Disordered" evidence="3">
    <location>
        <begin position="1"/>
        <end position="91"/>
    </location>
</feature>
<feature type="domain" description="HTH La-type RNA-binding" evidence="4">
    <location>
        <begin position="363"/>
        <end position="452"/>
    </location>
</feature>
<dbReference type="PROSITE" id="PS50961">
    <property type="entry name" value="HTH_LA"/>
    <property type="match status" value="1"/>
</dbReference>
<name>A0A9D5C0E1_9LILI</name>